<dbReference type="GO" id="GO:0006654">
    <property type="term" value="P:phosphatidic acid biosynthetic process"/>
    <property type="evidence" value="ECO:0007669"/>
    <property type="project" value="TreeGrafter"/>
</dbReference>
<dbReference type="SMART" id="SM00563">
    <property type="entry name" value="PlsC"/>
    <property type="match status" value="1"/>
</dbReference>
<proteinExistence type="predicted"/>
<comment type="pathway">
    <text evidence="1">Lipid metabolism.</text>
</comment>
<dbReference type="CDD" id="cd07989">
    <property type="entry name" value="LPLAT_AGPAT-like"/>
    <property type="match status" value="1"/>
</dbReference>
<feature type="domain" description="Phospholipid/glycerol acyltransferase" evidence="5">
    <location>
        <begin position="108"/>
        <end position="217"/>
    </location>
</feature>
<sequence length="268" mass="29857">MAFHFFSPPPQAAGPLRAGPVAVIAWPLRLVLRAWLLVLLAWLGVLSLAWNAVAPLLRLVLPARWGRVVGRAGISGVYRVYWACARWSGLMRMDAQSLDVLRHEPGGLVIVANHPSMLDAMMIAARLPRSVCVMKASLMRNPFLAAGARLAGYVVNEDTRPMVRAAVECLREDAQLIIFPEGTRSLGPRRMHGFTRVVSVMARQANVPIQAVVIETDSPYLSKGWPLWRLPPLPIVFRARLGERFEPSADHDALTERMEAYFRRELGQ</sequence>
<dbReference type="Proteomes" id="UP000613011">
    <property type="component" value="Unassembled WGS sequence"/>
</dbReference>
<dbReference type="PANTHER" id="PTHR10434">
    <property type="entry name" value="1-ACYL-SN-GLYCEROL-3-PHOSPHATE ACYLTRANSFERASE"/>
    <property type="match status" value="1"/>
</dbReference>
<evidence type="ECO:0000256" key="3">
    <source>
        <dbReference type="ARBA" id="ARBA00023315"/>
    </source>
</evidence>
<keyword evidence="4" id="KW-0472">Membrane</keyword>
<evidence type="ECO:0000256" key="2">
    <source>
        <dbReference type="ARBA" id="ARBA00022679"/>
    </source>
</evidence>
<reference evidence="6" key="1">
    <citation type="submission" date="2021-01" db="EMBL/GenBank/DDBJ databases">
        <title>Ramlibacter sp. strain AW1 16S ribosomal RNA gene Genome sequencing and assembly.</title>
        <authorList>
            <person name="Kang M."/>
        </authorList>
    </citation>
    <scope>NUCLEOTIDE SEQUENCE</scope>
    <source>
        <strain evidence="6">AW1</strain>
    </source>
</reference>
<dbReference type="RefSeq" id="WP_201681973.1">
    <property type="nucleotide sequence ID" value="NZ_JAEQNA010000001.1"/>
</dbReference>
<dbReference type="Pfam" id="PF01553">
    <property type="entry name" value="Acyltransferase"/>
    <property type="match status" value="1"/>
</dbReference>
<keyword evidence="4" id="KW-0812">Transmembrane</keyword>
<evidence type="ECO:0000259" key="5">
    <source>
        <dbReference type="SMART" id="SM00563"/>
    </source>
</evidence>
<feature type="transmembrane region" description="Helical" evidence="4">
    <location>
        <begin position="34"/>
        <end position="57"/>
    </location>
</feature>
<keyword evidence="3 6" id="KW-0012">Acyltransferase</keyword>
<dbReference type="GO" id="GO:0003841">
    <property type="term" value="F:1-acylglycerol-3-phosphate O-acyltransferase activity"/>
    <property type="evidence" value="ECO:0007669"/>
    <property type="project" value="TreeGrafter"/>
</dbReference>
<keyword evidence="4" id="KW-1133">Transmembrane helix</keyword>
<comment type="caution">
    <text evidence="6">The sequence shown here is derived from an EMBL/GenBank/DDBJ whole genome shotgun (WGS) entry which is preliminary data.</text>
</comment>
<name>A0A936ZKI6_9BURK</name>
<accession>A0A936ZKI6</accession>
<dbReference type="SUPFAM" id="SSF69593">
    <property type="entry name" value="Glycerol-3-phosphate (1)-acyltransferase"/>
    <property type="match status" value="1"/>
</dbReference>
<evidence type="ECO:0000313" key="7">
    <source>
        <dbReference type="Proteomes" id="UP000613011"/>
    </source>
</evidence>
<protein>
    <submittedName>
        <fullName evidence="6">1-acyl-sn-glycerol-3-phosphate acyltransferase</fullName>
    </submittedName>
</protein>
<dbReference type="PANTHER" id="PTHR10434:SF66">
    <property type="entry name" value="PHOSPHOLIPID_GLYCEROL ACYLTRANSFERASE DOMAIN-CONTAINING PROTEIN"/>
    <property type="match status" value="1"/>
</dbReference>
<gene>
    <name evidence="6" type="ORF">JI739_00940</name>
</gene>
<keyword evidence="7" id="KW-1185">Reference proteome</keyword>
<dbReference type="EMBL" id="JAEQNA010000001">
    <property type="protein sequence ID" value="MBL0418900.1"/>
    <property type="molecule type" value="Genomic_DNA"/>
</dbReference>
<organism evidence="6 7">
    <name type="scientific">Ramlibacter aurantiacus</name>
    <dbReference type="NCBI Taxonomy" id="2801330"/>
    <lineage>
        <taxon>Bacteria</taxon>
        <taxon>Pseudomonadati</taxon>
        <taxon>Pseudomonadota</taxon>
        <taxon>Betaproteobacteria</taxon>
        <taxon>Burkholderiales</taxon>
        <taxon>Comamonadaceae</taxon>
        <taxon>Ramlibacter</taxon>
    </lineage>
</organism>
<evidence type="ECO:0000256" key="1">
    <source>
        <dbReference type="ARBA" id="ARBA00005189"/>
    </source>
</evidence>
<dbReference type="InterPro" id="IPR002123">
    <property type="entry name" value="Plipid/glycerol_acylTrfase"/>
</dbReference>
<evidence type="ECO:0000313" key="6">
    <source>
        <dbReference type="EMBL" id="MBL0418900.1"/>
    </source>
</evidence>
<keyword evidence="2" id="KW-0808">Transferase</keyword>
<evidence type="ECO:0000256" key="4">
    <source>
        <dbReference type="SAM" id="Phobius"/>
    </source>
</evidence>
<dbReference type="AlphaFoldDB" id="A0A936ZKI6"/>